<evidence type="ECO:0000259" key="1">
    <source>
        <dbReference type="Pfam" id="PF00561"/>
    </source>
</evidence>
<dbReference type="PANTHER" id="PTHR43433">
    <property type="entry name" value="HYDROLASE, ALPHA/BETA FOLD FAMILY PROTEIN"/>
    <property type="match status" value="1"/>
</dbReference>
<dbReference type="Proteomes" id="UP000324285">
    <property type="component" value="Chromosome"/>
</dbReference>
<dbReference type="InterPro" id="IPR029058">
    <property type="entry name" value="AB_hydrolase_fold"/>
</dbReference>
<dbReference type="PANTHER" id="PTHR43433:SF4">
    <property type="entry name" value="NON-HEME CHLOROPEROXIDASE-RELATED"/>
    <property type="match status" value="1"/>
</dbReference>
<dbReference type="RefSeq" id="WP_149284207.1">
    <property type="nucleotide sequence ID" value="NZ_CP038437.2"/>
</dbReference>
<dbReference type="GO" id="GO:0016787">
    <property type="term" value="F:hydrolase activity"/>
    <property type="evidence" value="ECO:0007669"/>
    <property type="project" value="UniProtKB-KW"/>
</dbReference>
<dbReference type="AlphaFoldDB" id="A0A5C1NEY9"/>
<dbReference type="PRINTS" id="PR00111">
    <property type="entry name" value="ABHYDROLASE"/>
</dbReference>
<dbReference type="SUPFAM" id="SSF53474">
    <property type="entry name" value="alpha/beta-Hydrolases"/>
    <property type="match status" value="1"/>
</dbReference>
<name>A0A5C1NEY9_9GAMM</name>
<gene>
    <name evidence="2" type="ORF">E4T21_06315</name>
</gene>
<dbReference type="OrthoDB" id="8680283at2"/>
<sequence length="241" mass="26486">MKAPIPLLLIPGTLCDERLWGPQVEALSERADILVPRIDTSDDLDALARDILDQVPWRQFSLAGLSMGGILALSILRQASERVDRLALLGTNPFAETPERQAQRIDDIAQAKEMGIARYAREVLAPLYPAKGKAEEIEHSALVVAMAERSGFETFRRQALALRDRPDGSANLAVITQPTLILCGDGDRLCPPSRHIYMANQIPNAELVVLSGAGHLTTLQAPDLVSEALSRWLDRMPRAQR</sequence>
<dbReference type="Pfam" id="PF00561">
    <property type="entry name" value="Abhydrolase_1"/>
    <property type="match status" value="1"/>
</dbReference>
<feature type="domain" description="AB hydrolase-1" evidence="1">
    <location>
        <begin position="41"/>
        <end position="220"/>
    </location>
</feature>
<dbReference type="KEGG" id="hbh:E4T21_06315"/>
<dbReference type="InterPro" id="IPR000073">
    <property type="entry name" value="AB_hydrolase_1"/>
</dbReference>
<organism evidence="2 3">
    <name type="scientific">Halomonas binhaiensis</name>
    <dbReference type="NCBI Taxonomy" id="2562282"/>
    <lineage>
        <taxon>Bacteria</taxon>
        <taxon>Pseudomonadati</taxon>
        <taxon>Pseudomonadota</taxon>
        <taxon>Gammaproteobacteria</taxon>
        <taxon>Oceanospirillales</taxon>
        <taxon>Halomonadaceae</taxon>
        <taxon>Halomonas</taxon>
    </lineage>
</organism>
<evidence type="ECO:0000313" key="2">
    <source>
        <dbReference type="EMBL" id="QEM81193.1"/>
    </source>
</evidence>
<evidence type="ECO:0000313" key="3">
    <source>
        <dbReference type="Proteomes" id="UP000324285"/>
    </source>
</evidence>
<dbReference type="InterPro" id="IPR050471">
    <property type="entry name" value="AB_hydrolase"/>
</dbReference>
<proteinExistence type="predicted"/>
<keyword evidence="3" id="KW-1185">Reference proteome</keyword>
<keyword evidence="2" id="KW-0378">Hydrolase</keyword>
<dbReference type="Gene3D" id="3.40.50.1820">
    <property type="entry name" value="alpha/beta hydrolase"/>
    <property type="match status" value="1"/>
</dbReference>
<reference evidence="2" key="1">
    <citation type="submission" date="2021-02" db="EMBL/GenBank/DDBJ databases">
        <title>Strain Y2R2, a novel species of the genus Halomonas.</title>
        <authorList>
            <person name="Huang H."/>
        </authorList>
    </citation>
    <scope>NUCLEOTIDE SEQUENCE</scope>
    <source>
        <strain evidence="2">Y2R2</strain>
    </source>
</reference>
<protein>
    <submittedName>
        <fullName evidence="2">Alpha/beta fold hydrolase</fullName>
    </submittedName>
</protein>
<dbReference type="EMBL" id="CP038437">
    <property type="protein sequence ID" value="QEM81193.1"/>
    <property type="molecule type" value="Genomic_DNA"/>
</dbReference>
<accession>A0A5C1NEY9</accession>